<dbReference type="EMBL" id="PVTE01000009">
    <property type="protein sequence ID" value="PRY38445.1"/>
    <property type="molecule type" value="Genomic_DNA"/>
</dbReference>
<proteinExistence type="predicted"/>
<evidence type="ECO:0000313" key="2">
    <source>
        <dbReference type="Proteomes" id="UP000238375"/>
    </source>
</evidence>
<evidence type="ECO:0000313" key="1">
    <source>
        <dbReference type="EMBL" id="PRY38445.1"/>
    </source>
</evidence>
<gene>
    <name evidence="1" type="ORF">CLV58_109172</name>
</gene>
<organism evidence="1 2">
    <name type="scientific">Spirosoma oryzae</name>
    <dbReference type="NCBI Taxonomy" id="1469603"/>
    <lineage>
        <taxon>Bacteria</taxon>
        <taxon>Pseudomonadati</taxon>
        <taxon>Bacteroidota</taxon>
        <taxon>Cytophagia</taxon>
        <taxon>Cytophagales</taxon>
        <taxon>Cytophagaceae</taxon>
        <taxon>Spirosoma</taxon>
    </lineage>
</organism>
<name>A0A2T0SYG0_9BACT</name>
<reference evidence="1 2" key="1">
    <citation type="submission" date="2018-03" db="EMBL/GenBank/DDBJ databases">
        <title>Genomic Encyclopedia of Archaeal and Bacterial Type Strains, Phase II (KMG-II): from individual species to whole genera.</title>
        <authorList>
            <person name="Goeker M."/>
        </authorList>
    </citation>
    <scope>NUCLEOTIDE SEQUENCE [LARGE SCALE GENOMIC DNA]</scope>
    <source>
        <strain evidence="1 2">DSM 28354</strain>
    </source>
</reference>
<dbReference type="Proteomes" id="UP000238375">
    <property type="component" value="Unassembled WGS sequence"/>
</dbReference>
<dbReference type="AlphaFoldDB" id="A0A2T0SYG0"/>
<sequence>MNPTPLEANWLAESERVPFRLYPYKSPGQLPAESLTPDLQLRMQSIKGQLAVATGLGCSCRVHGQFYRAVPPGDPQPQFSTSFGSQAVIDLQTGHLYFGPAQETLEIGKAAQTDWQYFLHYSIN</sequence>
<keyword evidence="2" id="KW-1185">Reference proteome</keyword>
<accession>A0A2T0SYG0</accession>
<comment type="caution">
    <text evidence="1">The sequence shown here is derived from an EMBL/GenBank/DDBJ whole genome shotgun (WGS) entry which is preliminary data.</text>
</comment>
<protein>
    <submittedName>
        <fullName evidence="1">Uncharacterized protein</fullName>
    </submittedName>
</protein>
<dbReference type="RefSeq" id="WP_106138177.1">
    <property type="nucleotide sequence ID" value="NZ_PVTE01000009.1"/>
</dbReference>